<proteinExistence type="predicted"/>
<dbReference type="AlphaFoldDB" id="J4UQ26"/>
<gene>
    <name evidence="1" type="ORF">BBA_03966</name>
</gene>
<evidence type="ECO:0000313" key="1">
    <source>
        <dbReference type="EMBL" id="EJP67392.1"/>
    </source>
</evidence>
<dbReference type="RefSeq" id="XP_008597285.1">
    <property type="nucleotide sequence ID" value="XM_008599063.1"/>
</dbReference>
<dbReference type="HOGENOM" id="CLU_064776_0_0_1"/>
<dbReference type="OrthoDB" id="5343483at2759"/>
<sequence length="290" mass="32297">MGHMAAAPDEFTPDHDEVKFPPVPSKYDAVEVPNIINAPAAKRHCTRAARHDQRGPRNAIILSLDAAMRGECRRRLYVHPIAWTPYHLELLGVHFRFAKIPPSRQGSGDAQVRLYKKEAKDDLKGEIVCRLHVQGVWTAKTRGQMMISINFDAISKTRHKWVHGGKQRASQNYGAGFVVRLKKEKALQPTIACKGPYICSLLIALAQAHRRSSPEAPGWKVLLLAVGGVGALQLYCYQSWVPAALLQKLDEPSTAVACPDVVIRISTISLATPQDAVRRIWEMLHKDELV</sequence>
<dbReference type="Proteomes" id="UP000002762">
    <property type="component" value="Unassembled WGS sequence"/>
</dbReference>
<protein>
    <submittedName>
        <fullName evidence="1">Uncharacterized protein</fullName>
    </submittedName>
</protein>
<reference evidence="1 2" key="1">
    <citation type="journal article" date="2012" name="Sci. Rep.">
        <title>Genomic perspectives on the evolution of fungal entomopathogenicity in Beauveria bassiana.</title>
        <authorList>
            <person name="Xiao G."/>
            <person name="Ying S.H."/>
            <person name="Zheng P."/>
            <person name="Wang Z.L."/>
            <person name="Zhang S."/>
            <person name="Xie X.Q."/>
            <person name="Shang Y."/>
            <person name="St Leger R.J."/>
            <person name="Zhao G.P."/>
            <person name="Wang C."/>
            <person name="Feng M.G."/>
        </authorList>
    </citation>
    <scope>NUCLEOTIDE SEQUENCE [LARGE SCALE GENOMIC DNA]</scope>
    <source>
        <strain evidence="1 2">ARSEF 2860</strain>
    </source>
</reference>
<evidence type="ECO:0000313" key="2">
    <source>
        <dbReference type="Proteomes" id="UP000002762"/>
    </source>
</evidence>
<dbReference type="InParanoid" id="J4UQ26"/>
<keyword evidence="2" id="KW-1185">Reference proteome</keyword>
<name>J4UQ26_BEAB2</name>
<dbReference type="GeneID" id="19886978"/>
<organism evidence="1 2">
    <name type="scientific">Beauveria bassiana (strain ARSEF 2860)</name>
    <name type="common">White muscardine disease fungus</name>
    <name type="synonym">Tritirachium shiotae</name>
    <dbReference type="NCBI Taxonomy" id="655819"/>
    <lineage>
        <taxon>Eukaryota</taxon>
        <taxon>Fungi</taxon>
        <taxon>Dikarya</taxon>
        <taxon>Ascomycota</taxon>
        <taxon>Pezizomycotina</taxon>
        <taxon>Sordariomycetes</taxon>
        <taxon>Hypocreomycetidae</taxon>
        <taxon>Hypocreales</taxon>
        <taxon>Cordycipitaceae</taxon>
        <taxon>Beauveria</taxon>
    </lineage>
</organism>
<accession>J4UQ26</accession>
<dbReference type="EMBL" id="JH725157">
    <property type="protein sequence ID" value="EJP67392.1"/>
    <property type="molecule type" value="Genomic_DNA"/>
</dbReference>